<name>A0A6N8CP38_9BACI</name>
<dbReference type="AlphaFoldDB" id="A0A6N8CP38"/>
<dbReference type="RefSeq" id="WP_155218367.1">
    <property type="nucleotide sequence ID" value="NZ_WNHB01000010.1"/>
</dbReference>
<feature type="signal peptide" evidence="1">
    <location>
        <begin position="1"/>
        <end position="25"/>
    </location>
</feature>
<dbReference type="InterPro" id="IPR011042">
    <property type="entry name" value="6-blade_b-propeller_TolB-like"/>
</dbReference>
<feature type="chain" id="PRO_5027116291" description="TolB domain-containing protein" evidence="1">
    <location>
        <begin position="26"/>
        <end position="418"/>
    </location>
</feature>
<dbReference type="EMBL" id="WNHB01000010">
    <property type="protein sequence ID" value="MTT31882.1"/>
    <property type="molecule type" value="Genomic_DNA"/>
</dbReference>
<evidence type="ECO:0000256" key="1">
    <source>
        <dbReference type="SAM" id="SignalP"/>
    </source>
</evidence>
<dbReference type="OrthoDB" id="9774911at2"/>
<dbReference type="SUPFAM" id="SSF82171">
    <property type="entry name" value="DPP6 N-terminal domain-like"/>
    <property type="match status" value="1"/>
</dbReference>
<comment type="caution">
    <text evidence="2">The sequence shown here is derived from an EMBL/GenBank/DDBJ whole genome shotgun (WGS) entry which is preliminary data.</text>
</comment>
<dbReference type="PANTHER" id="PTHR36842:SF1">
    <property type="entry name" value="PROTEIN TOLB"/>
    <property type="match status" value="1"/>
</dbReference>
<organism evidence="2 3">
    <name type="scientific">Terrilactibacillus tamarindi</name>
    <dbReference type="NCBI Taxonomy" id="2599694"/>
    <lineage>
        <taxon>Bacteria</taxon>
        <taxon>Bacillati</taxon>
        <taxon>Bacillota</taxon>
        <taxon>Bacilli</taxon>
        <taxon>Bacillales</taxon>
        <taxon>Bacillaceae</taxon>
        <taxon>Terrilactibacillus</taxon>
    </lineage>
</organism>
<dbReference type="PANTHER" id="PTHR36842">
    <property type="entry name" value="PROTEIN TOLB HOMOLOG"/>
    <property type="match status" value="1"/>
</dbReference>
<keyword evidence="3" id="KW-1185">Reference proteome</keyword>
<evidence type="ECO:0000313" key="3">
    <source>
        <dbReference type="Proteomes" id="UP000440978"/>
    </source>
</evidence>
<gene>
    <name evidence="2" type="ORF">GMB86_07645</name>
</gene>
<reference evidence="2 3" key="1">
    <citation type="submission" date="2019-11" db="EMBL/GenBank/DDBJ databases">
        <title>Terrilactibacillus tamarindus sp. nov. BCM23-1 isolated from bark of Tamarindus indica.</title>
        <authorList>
            <person name="Kingkaew E."/>
            <person name="Tanasupawat S."/>
        </authorList>
    </citation>
    <scope>NUCLEOTIDE SEQUENCE [LARGE SCALE GENOMIC DNA]</scope>
    <source>
        <strain evidence="2 3">BCM23-1</strain>
    </source>
</reference>
<keyword evidence="1" id="KW-0732">Signal</keyword>
<sequence>MLRKLYLILLCFISLAGVAPCFAHAQTLDFQASKAAFIRDGDLWTRIQGKEKRITQSGHVHSPQWSSDGQWIAYLEDVKPPKMTNDLWVYNVTTTQKRRIFQDAKNPHWHPIKPLLAFQGGHELSGLLNVSNLQSFNNVALGVDDFIWYPDGRSFLLESSATLRPDGWTNSILYKKNFHSLSEMNRLSDAKRFFIIPKTVDLHGEENLAIGADSFSFSPSSKWLSFIVYPTASLSMDSNMLCLLSKDGKTFKVLDEVIRDIGQPKWAPSKDTLGFIAGGGRLVFGYSNKKLKVQETSRSLTLTPKKKADLNFTWVNHRTLVTSRVDEQDWTLSPNPVLVNIKLPGRKQTQITHPPKAEGDYNPHYLNKSHSLVWLRSPNIYLKHADVWTAHADGSKAKRWISNVSDIAVYETDNMNMN</sequence>
<evidence type="ECO:0000313" key="2">
    <source>
        <dbReference type="EMBL" id="MTT31882.1"/>
    </source>
</evidence>
<proteinExistence type="predicted"/>
<protein>
    <recommendedName>
        <fullName evidence="4">TolB domain-containing protein</fullName>
    </recommendedName>
</protein>
<dbReference type="Proteomes" id="UP000440978">
    <property type="component" value="Unassembled WGS sequence"/>
</dbReference>
<accession>A0A6N8CP38</accession>
<evidence type="ECO:0008006" key="4">
    <source>
        <dbReference type="Google" id="ProtNLM"/>
    </source>
</evidence>
<dbReference type="Gene3D" id="2.120.10.30">
    <property type="entry name" value="TolB, C-terminal domain"/>
    <property type="match status" value="1"/>
</dbReference>